<dbReference type="Gene3D" id="3.40.190.170">
    <property type="entry name" value="Bacterial extracellular solute-binding protein, family 7"/>
    <property type="match status" value="1"/>
</dbReference>
<dbReference type="Pfam" id="PF03480">
    <property type="entry name" value="DctP"/>
    <property type="match status" value="1"/>
</dbReference>
<dbReference type="InterPro" id="IPR038404">
    <property type="entry name" value="TRAP_DctP_sf"/>
</dbReference>
<dbReference type="EMBL" id="QYZP01000002">
    <property type="protein sequence ID" value="RJN31889.1"/>
    <property type="molecule type" value="Genomic_DNA"/>
</dbReference>
<evidence type="ECO:0000313" key="3">
    <source>
        <dbReference type="Proteomes" id="UP000266615"/>
    </source>
</evidence>
<gene>
    <name evidence="2" type="ORF">D3250_07185</name>
</gene>
<name>A0A3A4G1G5_9MICC</name>
<dbReference type="GO" id="GO:0055085">
    <property type="term" value="P:transmembrane transport"/>
    <property type="evidence" value="ECO:0007669"/>
    <property type="project" value="InterPro"/>
</dbReference>
<evidence type="ECO:0000256" key="1">
    <source>
        <dbReference type="ARBA" id="ARBA00022729"/>
    </source>
</evidence>
<keyword evidence="1" id="KW-0732">Signal</keyword>
<protein>
    <submittedName>
        <fullName evidence="2">ABC transporter substrate-binding protein</fullName>
    </submittedName>
</protein>
<evidence type="ECO:0000313" key="2">
    <source>
        <dbReference type="EMBL" id="RJN31889.1"/>
    </source>
</evidence>
<dbReference type="AlphaFoldDB" id="A0A3A4G1G5"/>
<organism evidence="2 3">
    <name type="scientific">Nesterenkonia natronophila</name>
    <dbReference type="NCBI Taxonomy" id="2174932"/>
    <lineage>
        <taxon>Bacteria</taxon>
        <taxon>Bacillati</taxon>
        <taxon>Actinomycetota</taxon>
        <taxon>Actinomycetes</taxon>
        <taxon>Micrococcales</taxon>
        <taxon>Micrococcaceae</taxon>
        <taxon>Nesterenkonia</taxon>
    </lineage>
</organism>
<proteinExistence type="predicted"/>
<dbReference type="InterPro" id="IPR018389">
    <property type="entry name" value="DctP_fam"/>
</dbReference>
<reference evidence="2 3" key="1">
    <citation type="submission" date="2018-09" db="EMBL/GenBank/DDBJ databases">
        <title>Nesterenkonia natronophila sp. nov., an alkaliphilic actinobacteriume isolated from a soda lake, and emended description of the genus Nesterenkonia.</title>
        <authorList>
            <person name="Menes R.J."/>
            <person name="Iriarte A."/>
        </authorList>
    </citation>
    <scope>NUCLEOTIDE SEQUENCE [LARGE SCALE GENOMIC DNA]</scope>
    <source>
        <strain evidence="2 3">M8</strain>
    </source>
</reference>
<dbReference type="NCBIfam" id="NF037995">
    <property type="entry name" value="TRAP_S1"/>
    <property type="match status" value="1"/>
</dbReference>
<dbReference type="PANTHER" id="PTHR33376:SF15">
    <property type="entry name" value="BLL6794 PROTEIN"/>
    <property type="match status" value="1"/>
</dbReference>
<dbReference type="PROSITE" id="PS51257">
    <property type="entry name" value="PROKAR_LIPOPROTEIN"/>
    <property type="match status" value="1"/>
</dbReference>
<comment type="caution">
    <text evidence="2">The sequence shown here is derived from an EMBL/GenBank/DDBJ whole genome shotgun (WGS) entry which is preliminary data.</text>
</comment>
<keyword evidence="3" id="KW-1185">Reference proteome</keyword>
<sequence length="372" mass="40070">MRFIDSKYGAKRRASQGLAIASISTLALVGCGNDADQGGDASEVDETFDITYTTYSTQESDQSITVQRWAEEVEELTEGGISVNFHYSGSLVDAEDSLQATTDGRADLAQVGSIYAGSDLPMYTVAEMPFETENPEAQLRSLNRLYEENDAYRSNFEDQGVRQLFPLPIGIATLGLNDPAESLEDVSGRSIRAGGVVGDAFVAAGANPVGMVATDIYESMSRGVIDGYTSLGLSNLSTFGLADNTPYIVEPGIGSYASSVVVMSEDLFTSMPEAYQDAVLEASRNAVEYGLEELDQAAEQACEELREEGTEFSSFSSDEVESWQNEAGLAEEWVQSGDEGAESVLEDYRSFIEDAAAESDYTDPLIACMEID</sequence>
<dbReference type="OrthoDB" id="9815946at2"/>
<dbReference type="Proteomes" id="UP000266615">
    <property type="component" value="Unassembled WGS sequence"/>
</dbReference>
<accession>A0A3A4G1G5</accession>
<dbReference type="RefSeq" id="WP_119902675.1">
    <property type="nucleotide sequence ID" value="NZ_QYZP01000002.1"/>
</dbReference>
<dbReference type="PANTHER" id="PTHR33376">
    <property type="match status" value="1"/>
</dbReference>